<reference evidence="2 3" key="1">
    <citation type="submission" date="2019-02" db="EMBL/GenBank/DDBJ databases">
        <title>Deep-cultivation of Planctomycetes and their phenomic and genomic characterization uncovers novel biology.</title>
        <authorList>
            <person name="Wiegand S."/>
            <person name="Jogler M."/>
            <person name="Boedeker C."/>
            <person name="Pinto D."/>
            <person name="Vollmers J."/>
            <person name="Rivas-Marin E."/>
            <person name="Kohn T."/>
            <person name="Peeters S.H."/>
            <person name="Heuer A."/>
            <person name="Rast P."/>
            <person name="Oberbeckmann S."/>
            <person name="Bunk B."/>
            <person name="Jeske O."/>
            <person name="Meyerdierks A."/>
            <person name="Storesund J.E."/>
            <person name="Kallscheuer N."/>
            <person name="Luecker S."/>
            <person name="Lage O.M."/>
            <person name="Pohl T."/>
            <person name="Merkel B.J."/>
            <person name="Hornburger P."/>
            <person name="Mueller R.-W."/>
            <person name="Bruemmer F."/>
            <person name="Labrenz M."/>
            <person name="Spormann A.M."/>
            <person name="Op den Camp H."/>
            <person name="Overmann J."/>
            <person name="Amann R."/>
            <person name="Jetten M.S.M."/>
            <person name="Mascher T."/>
            <person name="Medema M.H."/>
            <person name="Devos D.P."/>
            <person name="Kaster A.-K."/>
            <person name="Ovreas L."/>
            <person name="Rohde M."/>
            <person name="Galperin M.Y."/>
            <person name="Jogler C."/>
        </authorList>
    </citation>
    <scope>NUCLEOTIDE SEQUENCE [LARGE SCALE GENOMIC DNA]</scope>
    <source>
        <strain evidence="2 3">Pan216</strain>
    </source>
</reference>
<dbReference type="InterPro" id="IPR008538">
    <property type="entry name" value="Uma2"/>
</dbReference>
<organism evidence="2 3">
    <name type="scientific">Kolteria novifilia</name>
    <dbReference type="NCBI Taxonomy" id="2527975"/>
    <lineage>
        <taxon>Bacteria</taxon>
        <taxon>Pseudomonadati</taxon>
        <taxon>Planctomycetota</taxon>
        <taxon>Planctomycetia</taxon>
        <taxon>Kolteriales</taxon>
        <taxon>Kolteriaceae</taxon>
        <taxon>Kolteria</taxon>
    </lineage>
</organism>
<protein>
    <recommendedName>
        <fullName evidence="1">Putative restriction endonuclease domain-containing protein</fullName>
    </recommendedName>
</protein>
<dbReference type="PANTHER" id="PTHR34107">
    <property type="entry name" value="SLL0198 PROTEIN-RELATED"/>
    <property type="match status" value="1"/>
</dbReference>
<evidence type="ECO:0000259" key="1">
    <source>
        <dbReference type="Pfam" id="PF05685"/>
    </source>
</evidence>
<keyword evidence="3" id="KW-1185">Reference proteome</keyword>
<dbReference type="PANTHER" id="PTHR34107:SF4">
    <property type="entry name" value="SLL1222 PROTEIN"/>
    <property type="match status" value="1"/>
</dbReference>
<accession>A0A518B8Q2</accession>
<dbReference type="SUPFAM" id="SSF52980">
    <property type="entry name" value="Restriction endonuclease-like"/>
    <property type="match status" value="1"/>
</dbReference>
<dbReference type="Proteomes" id="UP000317093">
    <property type="component" value="Chromosome"/>
</dbReference>
<evidence type="ECO:0000313" key="2">
    <source>
        <dbReference type="EMBL" id="QDU63347.1"/>
    </source>
</evidence>
<feature type="domain" description="Putative restriction endonuclease" evidence="1">
    <location>
        <begin position="11"/>
        <end position="175"/>
    </location>
</feature>
<dbReference type="InterPro" id="IPR012296">
    <property type="entry name" value="Nuclease_put_TT1808"/>
</dbReference>
<dbReference type="EMBL" id="CP036279">
    <property type="protein sequence ID" value="QDU63347.1"/>
    <property type="molecule type" value="Genomic_DNA"/>
</dbReference>
<dbReference type="Pfam" id="PF05685">
    <property type="entry name" value="Uma2"/>
    <property type="match status" value="1"/>
</dbReference>
<sequence length="183" mass="20340">MAIADKFITAEEYEKLPDPGYPTELVRGEVVMMNVPGFRHGETCLLTGRIVGNFVAERQIGRVLSNDAGITTNRGPDTVRGADIAYYSYQRVPKSESPKGYPTAKPEVVFEVRSPSDRSGYLLAKVAEYLDAGVLVVCVIDTETERVHVYRQEDVGQILEGEQELTLPELDPEFHVAARDFFA</sequence>
<dbReference type="Gene3D" id="3.90.1570.10">
    <property type="entry name" value="tt1808, chain A"/>
    <property type="match status" value="1"/>
</dbReference>
<name>A0A518B8Q2_9BACT</name>
<evidence type="ECO:0000313" key="3">
    <source>
        <dbReference type="Proteomes" id="UP000317093"/>
    </source>
</evidence>
<dbReference type="KEGG" id="knv:Pan216_42250"/>
<dbReference type="CDD" id="cd06260">
    <property type="entry name" value="DUF820-like"/>
    <property type="match status" value="1"/>
</dbReference>
<dbReference type="InterPro" id="IPR011335">
    <property type="entry name" value="Restrct_endonuc-II-like"/>
</dbReference>
<proteinExistence type="predicted"/>
<dbReference type="AlphaFoldDB" id="A0A518B8Q2"/>
<dbReference type="RefSeq" id="WP_419192771.1">
    <property type="nucleotide sequence ID" value="NZ_CP036279.1"/>
</dbReference>
<gene>
    <name evidence="2" type="ORF">Pan216_42250</name>
</gene>